<keyword evidence="4" id="KW-1133">Transmembrane helix</keyword>
<protein>
    <submittedName>
        <fullName evidence="6">E3 ubiquitin-protein ligase RNF167-like isoform X1</fullName>
    </submittedName>
</protein>
<evidence type="ECO:0000256" key="4">
    <source>
        <dbReference type="SAM" id="Phobius"/>
    </source>
</evidence>
<keyword evidence="1 3" id="KW-0479">Metal-binding</keyword>
<dbReference type="PROSITE" id="PS50089">
    <property type="entry name" value="ZF_RING_2"/>
    <property type="match status" value="1"/>
</dbReference>
<dbReference type="SMART" id="SM00184">
    <property type="entry name" value="RING"/>
    <property type="match status" value="1"/>
</dbReference>
<feature type="domain" description="RING-type" evidence="5">
    <location>
        <begin position="62"/>
        <end position="103"/>
    </location>
</feature>
<sequence length="133" mass="15608">MFETFLINFSFSTIFAILFISSLVLYAISFFSLCKLKKNQPRNALDFIETVTYQKADEIEVCSICGGRFDKGDYFRVFPCQHLYHEHCLDVWLMKSNNRCPLCLRMITIENKNINEVKNTEKPPMNFTKLIDV</sequence>
<keyword evidence="7" id="KW-1185">Reference proteome</keyword>
<evidence type="ECO:0000256" key="1">
    <source>
        <dbReference type="ARBA" id="ARBA00022771"/>
    </source>
</evidence>
<name>A0A443S449_9ACAR</name>
<gene>
    <name evidence="6" type="ORF">B4U80_14898</name>
</gene>
<proteinExistence type="predicted"/>
<dbReference type="Pfam" id="PF13639">
    <property type="entry name" value="zf-RING_2"/>
    <property type="match status" value="1"/>
</dbReference>
<organism evidence="6 7">
    <name type="scientific">Leptotrombidium deliense</name>
    <dbReference type="NCBI Taxonomy" id="299467"/>
    <lineage>
        <taxon>Eukaryota</taxon>
        <taxon>Metazoa</taxon>
        <taxon>Ecdysozoa</taxon>
        <taxon>Arthropoda</taxon>
        <taxon>Chelicerata</taxon>
        <taxon>Arachnida</taxon>
        <taxon>Acari</taxon>
        <taxon>Acariformes</taxon>
        <taxon>Trombidiformes</taxon>
        <taxon>Prostigmata</taxon>
        <taxon>Anystina</taxon>
        <taxon>Parasitengona</taxon>
        <taxon>Trombiculoidea</taxon>
        <taxon>Trombiculidae</taxon>
        <taxon>Leptotrombidium</taxon>
    </lineage>
</organism>
<dbReference type="GO" id="GO:0008270">
    <property type="term" value="F:zinc ion binding"/>
    <property type="evidence" value="ECO:0007669"/>
    <property type="project" value="UniProtKB-KW"/>
</dbReference>
<dbReference type="OrthoDB" id="8062037at2759"/>
<dbReference type="Proteomes" id="UP000288716">
    <property type="component" value="Unassembled WGS sequence"/>
</dbReference>
<keyword evidence="2" id="KW-0862">Zinc</keyword>
<dbReference type="VEuPathDB" id="VectorBase:LDEU009712"/>
<dbReference type="STRING" id="299467.A0A443S449"/>
<evidence type="ECO:0000313" key="7">
    <source>
        <dbReference type="Proteomes" id="UP000288716"/>
    </source>
</evidence>
<keyword evidence="4" id="KW-0812">Transmembrane</keyword>
<dbReference type="Gene3D" id="3.30.40.10">
    <property type="entry name" value="Zinc/RING finger domain, C3HC4 (zinc finger)"/>
    <property type="match status" value="1"/>
</dbReference>
<accession>A0A443S449</accession>
<dbReference type="PANTHER" id="PTHR47662">
    <property type="entry name" value="RING-TYPE DOMAIN-CONTAINING PROTEIN"/>
    <property type="match status" value="1"/>
</dbReference>
<evidence type="ECO:0000256" key="2">
    <source>
        <dbReference type="ARBA" id="ARBA00022833"/>
    </source>
</evidence>
<feature type="transmembrane region" description="Helical" evidence="4">
    <location>
        <begin position="6"/>
        <end position="33"/>
    </location>
</feature>
<dbReference type="PANTHER" id="PTHR47662:SF2">
    <property type="entry name" value="RING-H2 FINGER PROTEIN ATL57-LIKE"/>
    <property type="match status" value="1"/>
</dbReference>
<dbReference type="InterPro" id="IPR013083">
    <property type="entry name" value="Znf_RING/FYVE/PHD"/>
</dbReference>
<keyword evidence="1 3" id="KW-0863">Zinc-finger</keyword>
<evidence type="ECO:0000313" key="6">
    <source>
        <dbReference type="EMBL" id="RWS22328.1"/>
    </source>
</evidence>
<comment type="caution">
    <text evidence="6">The sequence shown here is derived from an EMBL/GenBank/DDBJ whole genome shotgun (WGS) entry which is preliminary data.</text>
</comment>
<keyword evidence="4" id="KW-0472">Membrane</keyword>
<evidence type="ECO:0000256" key="3">
    <source>
        <dbReference type="PROSITE-ProRule" id="PRU00175"/>
    </source>
</evidence>
<dbReference type="SUPFAM" id="SSF57850">
    <property type="entry name" value="RING/U-box"/>
    <property type="match status" value="1"/>
</dbReference>
<reference evidence="6 7" key="1">
    <citation type="journal article" date="2018" name="Gigascience">
        <title>Genomes of trombidid mites reveal novel predicted allergens and laterally-transferred genes associated with secondary metabolism.</title>
        <authorList>
            <person name="Dong X."/>
            <person name="Chaisiri K."/>
            <person name="Xia D."/>
            <person name="Armstrong S.D."/>
            <person name="Fang Y."/>
            <person name="Donnelly M.J."/>
            <person name="Kadowaki T."/>
            <person name="McGarry J.W."/>
            <person name="Darby A.C."/>
            <person name="Makepeace B.L."/>
        </authorList>
    </citation>
    <scope>NUCLEOTIDE SEQUENCE [LARGE SCALE GENOMIC DNA]</scope>
    <source>
        <strain evidence="6">UoL-UT</strain>
    </source>
</reference>
<evidence type="ECO:0000259" key="5">
    <source>
        <dbReference type="PROSITE" id="PS50089"/>
    </source>
</evidence>
<dbReference type="AlphaFoldDB" id="A0A443S449"/>
<dbReference type="InterPro" id="IPR001841">
    <property type="entry name" value="Znf_RING"/>
</dbReference>
<dbReference type="EMBL" id="NCKV01009111">
    <property type="protein sequence ID" value="RWS22328.1"/>
    <property type="molecule type" value="Genomic_DNA"/>
</dbReference>